<evidence type="ECO:0000259" key="2">
    <source>
        <dbReference type="SMART" id="SM00856"/>
    </source>
</evidence>
<dbReference type="Gene3D" id="1.20.140.40">
    <property type="entry name" value="Invertase/pectin methylesterase inhibitor family protein"/>
    <property type="match status" value="1"/>
</dbReference>
<reference evidence="3 4" key="1">
    <citation type="submission" date="2019-12" db="EMBL/GenBank/DDBJ databases">
        <authorList>
            <person name="Alioto T."/>
            <person name="Alioto T."/>
            <person name="Gomez Garrido J."/>
        </authorList>
    </citation>
    <scope>NUCLEOTIDE SEQUENCE [LARGE SCALE GENOMIC DNA]</scope>
</reference>
<sequence length="295" mass="33570">MKIMDASVDSFKSAEDYKGFEERRNEIEYSADIFENIKNNEFEEQEYRRKTAMRLTIIAISSIVLILLIIGAIYGILVPMHTADNPHPPVKEQNSIKMVYSTKLFHEPCFSRMSSLNISSRKSWELKEVVVLSLEVALNELVNLSSLQERLTSSENYNHNNCSMPNASLPCEFLIGDAIEHVNMSILSLQTGDRNEFSKTMVINVRTWLNAAFTDQEMCLERLMKIEKCSGNVLEEMESVIRDSTKVINNFSEIIYNIITTVHCFKIPVHRKLLHTEQGGDTGFSGTVSEGELEA</sequence>
<proteinExistence type="predicted"/>
<dbReference type="SUPFAM" id="SSF101148">
    <property type="entry name" value="Plant invertase/pectin methylesterase inhibitor"/>
    <property type="match status" value="1"/>
</dbReference>
<keyword evidence="4" id="KW-1185">Reference proteome</keyword>
<keyword evidence="1" id="KW-0472">Membrane</keyword>
<evidence type="ECO:0000313" key="3">
    <source>
        <dbReference type="EMBL" id="CAA2982301.1"/>
    </source>
</evidence>
<dbReference type="SMART" id="SM00856">
    <property type="entry name" value="PMEI"/>
    <property type="match status" value="1"/>
</dbReference>
<organism evidence="3 4">
    <name type="scientific">Olea europaea subsp. europaea</name>
    <dbReference type="NCBI Taxonomy" id="158383"/>
    <lineage>
        <taxon>Eukaryota</taxon>
        <taxon>Viridiplantae</taxon>
        <taxon>Streptophyta</taxon>
        <taxon>Embryophyta</taxon>
        <taxon>Tracheophyta</taxon>
        <taxon>Spermatophyta</taxon>
        <taxon>Magnoliopsida</taxon>
        <taxon>eudicotyledons</taxon>
        <taxon>Gunneridae</taxon>
        <taxon>Pentapetalae</taxon>
        <taxon>asterids</taxon>
        <taxon>lamiids</taxon>
        <taxon>Lamiales</taxon>
        <taxon>Oleaceae</taxon>
        <taxon>Oleeae</taxon>
        <taxon>Olea</taxon>
    </lineage>
</organism>
<comment type="caution">
    <text evidence="3">The sequence shown here is derived from an EMBL/GenBank/DDBJ whole genome shotgun (WGS) entry which is preliminary data.</text>
</comment>
<dbReference type="Pfam" id="PF04043">
    <property type="entry name" value="PMEI"/>
    <property type="match status" value="1"/>
</dbReference>
<protein>
    <submittedName>
        <fullName evidence="3">Pectinesterase 3-like</fullName>
    </submittedName>
</protein>
<dbReference type="InterPro" id="IPR006501">
    <property type="entry name" value="Pectinesterase_inhib_dom"/>
</dbReference>
<accession>A0A8S0RS12</accession>
<dbReference type="InterPro" id="IPR035513">
    <property type="entry name" value="Invertase/methylesterase_inhib"/>
</dbReference>
<dbReference type="Gramene" id="OE9A116425T1">
    <property type="protein sequence ID" value="OE9A116425C1"/>
    <property type="gene ID" value="OE9A116425"/>
</dbReference>
<dbReference type="EMBL" id="CACTIH010003691">
    <property type="protein sequence ID" value="CAA2982301.1"/>
    <property type="molecule type" value="Genomic_DNA"/>
</dbReference>
<feature type="transmembrane region" description="Helical" evidence="1">
    <location>
        <begin position="55"/>
        <end position="77"/>
    </location>
</feature>
<dbReference type="AlphaFoldDB" id="A0A8S0RS12"/>
<gene>
    <name evidence="3" type="ORF">OLEA9_A116425</name>
</gene>
<keyword evidence="1" id="KW-0812">Transmembrane</keyword>
<evidence type="ECO:0000313" key="4">
    <source>
        <dbReference type="Proteomes" id="UP000594638"/>
    </source>
</evidence>
<dbReference type="CDD" id="cd15798">
    <property type="entry name" value="PMEI-like_3"/>
    <property type="match status" value="1"/>
</dbReference>
<evidence type="ECO:0000256" key="1">
    <source>
        <dbReference type="SAM" id="Phobius"/>
    </source>
</evidence>
<feature type="domain" description="Pectinesterase inhibitor" evidence="2">
    <location>
        <begin position="94"/>
        <end position="254"/>
    </location>
</feature>
<dbReference type="GO" id="GO:0004857">
    <property type="term" value="F:enzyme inhibitor activity"/>
    <property type="evidence" value="ECO:0007669"/>
    <property type="project" value="InterPro"/>
</dbReference>
<keyword evidence="1" id="KW-1133">Transmembrane helix</keyword>
<dbReference type="Proteomes" id="UP000594638">
    <property type="component" value="Unassembled WGS sequence"/>
</dbReference>
<name>A0A8S0RS12_OLEEU</name>
<dbReference type="OrthoDB" id="10368339at2759"/>